<keyword evidence="6 10" id="KW-0812">Transmembrane</keyword>
<keyword evidence="7" id="KW-0418">Kinase</keyword>
<reference evidence="13 14" key="1">
    <citation type="submission" date="2019-11" db="EMBL/GenBank/DDBJ databases">
        <title>Acidiferrimicrobium australis gen. nov., sp. nov., an acidophilic and obligately heterotrophic, member of the Actinobacteria that catalyses dissimilatory oxido- reduction of iron isolated from metal-rich acidic water in Chile.</title>
        <authorList>
            <person name="Gonzalez D."/>
            <person name="Huber K."/>
            <person name="Hedrich S."/>
            <person name="Rojas-Villalobos C."/>
            <person name="Quatrini R."/>
            <person name="Dinamarca M.A."/>
            <person name="Schwarz A."/>
            <person name="Canales C."/>
            <person name="Nancucheo I."/>
        </authorList>
    </citation>
    <scope>NUCLEOTIDE SEQUENCE [LARGE SCALE GENOMIC DNA]</scope>
    <source>
        <strain evidence="13 14">USS-CCA1</strain>
    </source>
</reference>
<dbReference type="InterPro" id="IPR003660">
    <property type="entry name" value="HAMP_dom"/>
</dbReference>
<dbReference type="PROSITE" id="PS50109">
    <property type="entry name" value="HIS_KIN"/>
    <property type="match status" value="1"/>
</dbReference>
<dbReference type="Pfam" id="PF02518">
    <property type="entry name" value="HATPase_c"/>
    <property type="match status" value="1"/>
</dbReference>
<comment type="catalytic activity">
    <reaction evidence="1">
        <text>ATP + protein L-histidine = ADP + protein N-phospho-L-histidine.</text>
        <dbReference type="EC" id="2.7.13.3"/>
    </reaction>
</comment>
<dbReference type="SMART" id="SM00388">
    <property type="entry name" value="HisKA"/>
    <property type="match status" value="1"/>
</dbReference>
<comment type="subcellular location">
    <subcellularLocation>
        <location evidence="2">Cell membrane</location>
    </subcellularLocation>
</comment>
<dbReference type="Pfam" id="PF00512">
    <property type="entry name" value="HisKA"/>
    <property type="match status" value="1"/>
</dbReference>
<dbReference type="PANTHER" id="PTHR43304">
    <property type="entry name" value="PHYTOCHROME-LIKE PROTEIN CPH1"/>
    <property type="match status" value="1"/>
</dbReference>
<dbReference type="SUPFAM" id="SSF55874">
    <property type="entry name" value="ATPase domain of HSP90 chaperone/DNA topoisomerase II/histidine kinase"/>
    <property type="match status" value="1"/>
</dbReference>
<evidence type="ECO:0000313" key="14">
    <source>
        <dbReference type="Proteomes" id="UP000437736"/>
    </source>
</evidence>
<dbReference type="InterPro" id="IPR003661">
    <property type="entry name" value="HisK_dim/P_dom"/>
</dbReference>
<dbReference type="PRINTS" id="PR00344">
    <property type="entry name" value="BCTRLSENSOR"/>
</dbReference>
<dbReference type="EC" id="2.7.13.3" evidence="3"/>
<comment type="caution">
    <text evidence="13">The sequence shown here is derived from an EMBL/GenBank/DDBJ whole genome shotgun (WGS) entry which is preliminary data.</text>
</comment>
<dbReference type="Pfam" id="PF00672">
    <property type="entry name" value="HAMP"/>
    <property type="match status" value="1"/>
</dbReference>
<keyword evidence="10" id="KW-0472">Membrane</keyword>
<evidence type="ECO:0000313" key="13">
    <source>
        <dbReference type="EMBL" id="MST34755.1"/>
    </source>
</evidence>
<protein>
    <recommendedName>
        <fullName evidence="3">histidine kinase</fullName>
        <ecNumber evidence="3">2.7.13.3</ecNumber>
    </recommendedName>
</protein>
<dbReference type="SMART" id="SM00387">
    <property type="entry name" value="HATPase_c"/>
    <property type="match status" value="1"/>
</dbReference>
<dbReference type="InterPro" id="IPR004358">
    <property type="entry name" value="Sig_transdc_His_kin-like_C"/>
</dbReference>
<dbReference type="InterPro" id="IPR036097">
    <property type="entry name" value="HisK_dim/P_sf"/>
</dbReference>
<sequence>MLAGGLVVSGLFVRIAADERALLLQRLDPSLAELQAYQSDLVGASVGAREYFLDGDPRALALYRSDLSDSRRASRALQAELPGGDISGDDLGRTESAARAWERTLRTEVSPHPPAGLALLARGTTQFARVRADLARVLADVDSRRRAAVAGFDRSLLVLEIVVAAVFAAAIALLVALRAGVRRGVLTPLTIVGTDARRVTEGALEHPVRPAGPAEVAELADAIDEMRRRVVHDLRELERAHADLAARSEELVRSNRDLAQFAAAASHDLQEPLRKVAAFCQLLEERYSAQLDDRGRQYVAYAADGAKRMQALVRDLLHFSLVGGSHHEWSVVDLDACLREAETNLGRRLEDSGARVVRCTPLPAVPGNGPLLVALWQNLVDNAVKFRSDEPPVVEVAASRDGDDWRLEVADNGIGIDAAHAERIFDVFTRLHTRERYEGTGIGLAMCRRIVELHGGSIGVQAGREHGTTIRFTLPAERGGGASSAG</sequence>
<dbReference type="InterPro" id="IPR005467">
    <property type="entry name" value="His_kinase_dom"/>
</dbReference>
<dbReference type="Proteomes" id="UP000437736">
    <property type="component" value="Unassembled WGS sequence"/>
</dbReference>
<keyword evidence="9" id="KW-0902">Two-component regulatory system</keyword>
<dbReference type="Gene3D" id="3.30.565.10">
    <property type="entry name" value="Histidine kinase-like ATPase, C-terminal domain"/>
    <property type="match status" value="1"/>
</dbReference>
<organism evidence="13 14">
    <name type="scientific">Acidiferrimicrobium australe</name>
    <dbReference type="NCBI Taxonomy" id="2664430"/>
    <lineage>
        <taxon>Bacteria</taxon>
        <taxon>Bacillati</taxon>
        <taxon>Actinomycetota</taxon>
        <taxon>Acidimicrobiia</taxon>
        <taxon>Acidimicrobiales</taxon>
        <taxon>Acidimicrobiaceae</taxon>
        <taxon>Acidiferrimicrobium</taxon>
    </lineage>
</organism>
<keyword evidence="8 10" id="KW-1133">Transmembrane helix</keyword>
<dbReference type="InterPro" id="IPR052162">
    <property type="entry name" value="Sensor_kinase/Photoreceptor"/>
</dbReference>
<evidence type="ECO:0000256" key="8">
    <source>
        <dbReference type="ARBA" id="ARBA00022989"/>
    </source>
</evidence>
<keyword evidence="14" id="KW-1185">Reference proteome</keyword>
<evidence type="ECO:0000259" key="12">
    <source>
        <dbReference type="PROSITE" id="PS50885"/>
    </source>
</evidence>
<evidence type="ECO:0000259" key="11">
    <source>
        <dbReference type="PROSITE" id="PS50109"/>
    </source>
</evidence>
<feature type="transmembrane region" description="Helical" evidence="10">
    <location>
        <begin position="156"/>
        <end position="177"/>
    </location>
</feature>
<evidence type="ECO:0000256" key="1">
    <source>
        <dbReference type="ARBA" id="ARBA00000085"/>
    </source>
</evidence>
<dbReference type="CDD" id="cd06225">
    <property type="entry name" value="HAMP"/>
    <property type="match status" value="1"/>
</dbReference>
<proteinExistence type="predicted"/>
<dbReference type="Gene3D" id="1.10.287.130">
    <property type="match status" value="1"/>
</dbReference>
<keyword evidence="4" id="KW-0597">Phosphoprotein</keyword>
<evidence type="ECO:0000256" key="2">
    <source>
        <dbReference type="ARBA" id="ARBA00004236"/>
    </source>
</evidence>
<dbReference type="InterPro" id="IPR036890">
    <property type="entry name" value="HATPase_C_sf"/>
</dbReference>
<name>A0ABW9QY30_9ACTN</name>
<evidence type="ECO:0000256" key="5">
    <source>
        <dbReference type="ARBA" id="ARBA00022679"/>
    </source>
</evidence>
<dbReference type="Gene3D" id="6.10.340.10">
    <property type="match status" value="1"/>
</dbReference>
<evidence type="ECO:0000256" key="9">
    <source>
        <dbReference type="ARBA" id="ARBA00023012"/>
    </source>
</evidence>
<dbReference type="InterPro" id="IPR003594">
    <property type="entry name" value="HATPase_dom"/>
</dbReference>
<feature type="domain" description="HAMP" evidence="12">
    <location>
        <begin position="183"/>
        <end position="235"/>
    </location>
</feature>
<evidence type="ECO:0000256" key="3">
    <source>
        <dbReference type="ARBA" id="ARBA00012438"/>
    </source>
</evidence>
<evidence type="ECO:0000256" key="4">
    <source>
        <dbReference type="ARBA" id="ARBA00022553"/>
    </source>
</evidence>
<keyword evidence="5" id="KW-0808">Transferase</keyword>
<dbReference type="PROSITE" id="PS50885">
    <property type="entry name" value="HAMP"/>
    <property type="match status" value="1"/>
</dbReference>
<dbReference type="CDD" id="cd00082">
    <property type="entry name" value="HisKA"/>
    <property type="match status" value="1"/>
</dbReference>
<dbReference type="SMART" id="SM00304">
    <property type="entry name" value="HAMP"/>
    <property type="match status" value="1"/>
</dbReference>
<evidence type="ECO:0000256" key="7">
    <source>
        <dbReference type="ARBA" id="ARBA00022777"/>
    </source>
</evidence>
<feature type="domain" description="Histidine kinase" evidence="11">
    <location>
        <begin position="264"/>
        <end position="478"/>
    </location>
</feature>
<evidence type="ECO:0000256" key="6">
    <source>
        <dbReference type="ARBA" id="ARBA00022692"/>
    </source>
</evidence>
<accession>A0ABW9QY30</accession>
<dbReference type="SUPFAM" id="SSF47384">
    <property type="entry name" value="Homodimeric domain of signal transducing histidine kinase"/>
    <property type="match status" value="1"/>
</dbReference>
<dbReference type="PANTHER" id="PTHR43304:SF1">
    <property type="entry name" value="PAC DOMAIN-CONTAINING PROTEIN"/>
    <property type="match status" value="1"/>
</dbReference>
<evidence type="ECO:0000256" key="10">
    <source>
        <dbReference type="SAM" id="Phobius"/>
    </source>
</evidence>
<gene>
    <name evidence="13" type="ORF">GHK86_18760</name>
</gene>
<dbReference type="EMBL" id="WJHE01001197">
    <property type="protein sequence ID" value="MST34755.1"/>
    <property type="molecule type" value="Genomic_DNA"/>
</dbReference>